<dbReference type="AlphaFoldDB" id="A0AAD2B439"/>
<gene>
    <name evidence="1" type="ORF">LMG18091_03250</name>
</gene>
<sequence length="53" mass="5518">MPVSDSSYSTLGGEAGRRSVAVQRAACELSAPGCEFSVSRSAPFYSDGEPFAE</sequence>
<organism evidence="1 2">
    <name type="scientific">Ralstonia wenshanensis</name>
    <dbReference type="NCBI Taxonomy" id="2842456"/>
    <lineage>
        <taxon>Bacteria</taxon>
        <taxon>Pseudomonadati</taxon>
        <taxon>Pseudomonadota</taxon>
        <taxon>Betaproteobacteria</taxon>
        <taxon>Burkholderiales</taxon>
        <taxon>Burkholderiaceae</taxon>
        <taxon>Ralstonia</taxon>
    </lineage>
</organism>
<accession>A0AAD2B439</accession>
<protein>
    <submittedName>
        <fullName evidence="1">Uncharacterized protein</fullName>
    </submittedName>
</protein>
<keyword evidence="2" id="KW-1185">Reference proteome</keyword>
<evidence type="ECO:0000313" key="2">
    <source>
        <dbReference type="Proteomes" id="UP001189915"/>
    </source>
</evidence>
<name>A0AAD2B439_9RALS</name>
<comment type="caution">
    <text evidence="1">The sequence shown here is derived from an EMBL/GenBank/DDBJ whole genome shotgun (WGS) entry which is preliminary data.</text>
</comment>
<proteinExistence type="predicted"/>
<dbReference type="Proteomes" id="UP001189915">
    <property type="component" value="Unassembled WGS sequence"/>
</dbReference>
<reference evidence="1 2" key="1">
    <citation type="submission" date="2023-07" db="EMBL/GenBank/DDBJ databases">
        <authorList>
            <person name="Peeters C."/>
        </authorList>
    </citation>
    <scope>NUCLEOTIDE SEQUENCE [LARGE SCALE GENOMIC DNA]</scope>
    <source>
        <strain evidence="1 2">LMG 18091</strain>
    </source>
</reference>
<evidence type="ECO:0000313" key="1">
    <source>
        <dbReference type="EMBL" id="CAJ0700686.1"/>
    </source>
</evidence>
<dbReference type="EMBL" id="CATWAF010000004">
    <property type="protein sequence ID" value="CAJ0700686.1"/>
    <property type="molecule type" value="Genomic_DNA"/>
</dbReference>